<reference evidence="3" key="1">
    <citation type="journal article" date="2019" name="Int. J. Syst. Evol. Microbiol.">
        <title>The Global Catalogue of Microorganisms (GCM) 10K type strain sequencing project: providing services to taxonomists for standard genome sequencing and annotation.</title>
        <authorList>
            <consortium name="The Broad Institute Genomics Platform"/>
            <consortium name="The Broad Institute Genome Sequencing Center for Infectious Disease"/>
            <person name="Wu L."/>
            <person name="Ma J."/>
        </authorList>
    </citation>
    <scope>NUCLEOTIDE SEQUENCE [LARGE SCALE GENOMIC DNA]</scope>
    <source>
        <strain evidence="3">JCM 17551</strain>
    </source>
</reference>
<name>A0ABP7MEM6_9GAMM</name>
<keyword evidence="3" id="KW-1185">Reference proteome</keyword>
<evidence type="ECO:0000313" key="3">
    <source>
        <dbReference type="Proteomes" id="UP001501565"/>
    </source>
</evidence>
<dbReference type="InterPro" id="IPR036514">
    <property type="entry name" value="SGNH_hydro_sf"/>
</dbReference>
<organism evidence="2 3">
    <name type="scientific">Litoribacillus peritrichatus</name>
    <dbReference type="NCBI Taxonomy" id="718191"/>
    <lineage>
        <taxon>Bacteria</taxon>
        <taxon>Pseudomonadati</taxon>
        <taxon>Pseudomonadota</taxon>
        <taxon>Gammaproteobacteria</taxon>
        <taxon>Oceanospirillales</taxon>
        <taxon>Oceanospirillaceae</taxon>
        <taxon>Litoribacillus</taxon>
    </lineage>
</organism>
<dbReference type="EMBL" id="BAABBN010000004">
    <property type="protein sequence ID" value="GAA3919285.1"/>
    <property type="molecule type" value="Genomic_DNA"/>
</dbReference>
<dbReference type="PROSITE" id="PS51257">
    <property type="entry name" value="PROKAR_LIPOPROTEIN"/>
    <property type="match status" value="1"/>
</dbReference>
<dbReference type="InterPro" id="IPR051532">
    <property type="entry name" value="Ester_Hydrolysis_Enzymes"/>
</dbReference>
<protein>
    <recommendedName>
        <fullName evidence="1">SGNH hydrolase-type esterase domain-containing protein</fullName>
    </recommendedName>
</protein>
<dbReference type="Gene3D" id="3.40.50.1110">
    <property type="entry name" value="SGNH hydrolase"/>
    <property type="match status" value="1"/>
</dbReference>
<feature type="domain" description="SGNH hydrolase-type esterase" evidence="1">
    <location>
        <begin position="36"/>
        <end position="116"/>
    </location>
</feature>
<accession>A0ABP7MEM6</accession>
<dbReference type="RefSeq" id="WP_344796749.1">
    <property type="nucleotide sequence ID" value="NZ_BAABBN010000004.1"/>
</dbReference>
<dbReference type="InterPro" id="IPR013830">
    <property type="entry name" value="SGNH_hydro"/>
</dbReference>
<evidence type="ECO:0000259" key="1">
    <source>
        <dbReference type="Pfam" id="PF13472"/>
    </source>
</evidence>
<sequence>MDRVKHFFCFIFVLVLVGCSDTKQLSPLSTDDTILAFGDSLTYGVGAKNGKTYPEVLSELTGIQVINAGVSGETTSKGILRFSDVLDEHQPQLIILLEGGNDVLRNHPPSQTKSNLA</sequence>
<dbReference type="PANTHER" id="PTHR30383">
    <property type="entry name" value="THIOESTERASE 1/PROTEASE 1/LYSOPHOSPHOLIPASE L1"/>
    <property type="match status" value="1"/>
</dbReference>
<dbReference type="SUPFAM" id="SSF52266">
    <property type="entry name" value="SGNH hydrolase"/>
    <property type="match status" value="1"/>
</dbReference>
<dbReference type="PANTHER" id="PTHR30383:SF24">
    <property type="entry name" value="THIOESTERASE 1_PROTEASE 1_LYSOPHOSPHOLIPASE L1"/>
    <property type="match status" value="1"/>
</dbReference>
<dbReference type="Pfam" id="PF13472">
    <property type="entry name" value="Lipase_GDSL_2"/>
    <property type="match status" value="1"/>
</dbReference>
<gene>
    <name evidence="2" type="ORF">GCM10022277_13350</name>
</gene>
<proteinExistence type="predicted"/>
<evidence type="ECO:0000313" key="2">
    <source>
        <dbReference type="EMBL" id="GAA3919285.1"/>
    </source>
</evidence>
<dbReference type="Proteomes" id="UP001501565">
    <property type="component" value="Unassembled WGS sequence"/>
</dbReference>
<comment type="caution">
    <text evidence="2">The sequence shown here is derived from an EMBL/GenBank/DDBJ whole genome shotgun (WGS) entry which is preliminary data.</text>
</comment>